<keyword evidence="10" id="KW-0963">Cytoplasm</keyword>
<evidence type="ECO:0000256" key="9">
    <source>
        <dbReference type="ARBA" id="ARBA00049152"/>
    </source>
</evidence>
<evidence type="ECO:0000313" key="12">
    <source>
        <dbReference type="EMBL" id="CAE6769396.1"/>
    </source>
</evidence>
<evidence type="ECO:0000256" key="6">
    <source>
        <dbReference type="ARBA" id="ARBA00022840"/>
    </source>
</evidence>
<dbReference type="PRINTS" id="PR01069">
    <property type="entry name" value="ACCCTRFRASEA"/>
</dbReference>
<comment type="subunit">
    <text evidence="10">Acetyl-CoA carboxylase is a heterohexamer composed of biotin carboxyl carrier protein (AccB), biotin carboxylase (AccC) and two subunits each of ACCase subunit alpha (AccA) and ACCase subunit beta (AccD).</text>
</comment>
<dbReference type="NCBIfam" id="NF041504">
    <property type="entry name" value="AccA_sub"/>
    <property type="match status" value="1"/>
</dbReference>
<evidence type="ECO:0000313" key="13">
    <source>
        <dbReference type="Proteomes" id="UP000675880"/>
    </source>
</evidence>
<keyword evidence="4 10" id="KW-0547">Nucleotide-binding</keyword>
<keyword evidence="2 10" id="KW-0444">Lipid biosynthesis</keyword>
<dbReference type="GO" id="GO:0016740">
    <property type="term" value="F:transferase activity"/>
    <property type="evidence" value="ECO:0007669"/>
    <property type="project" value="UniProtKB-KW"/>
</dbReference>
<dbReference type="SUPFAM" id="SSF52096">
    <property type="entry name" value="ClpP/crotonase"/>
    <property type="match status" value="1"/>
</dbReference>
<keyword evidence="8 10" id="KW-0275">Fatty acid biosynthesis</keyword>
<keyword evidence="6 10" id="KW-0067">ATP-binding</keyword>
<keyword evidence="13" id="KW-1185">Reference proteome</keyword>
<comment type="catalytic activity">
    <reaction evidence="9 10">
        <text>N(6)-carboxybiotinyl-L-lysyl-[protein] + acetyl-CoA = N(6)-biotinyl-L-lysyl-[protein] + malonyl-CoA</text>
        <dbReference type="Rhea" id="RHEA:54728"/>
        <dbReference type="Rhea" id="RHEA-COMP:10505"/>
        <dbReference type="Rhea" id="RHEA-COMP:10506"/>
        <dbReference type="ChEBI" id="CHEBI:57288"/>
        <dbReference type="ChEBI" id="CHEBI:57384"/>
        <dbReference type="ChEBI" id="CHEBI:83144"/>
        <dbReference type="ChEBI" id="CHEBI:83145"/>
        <dbReference type="EC" id="2.1.3.15"/>
    </reaction>
</comment>
<evidence type="ECO:0000256" key="3">
    <source>
        <dbReference type="ARBA" id="ARBA00022679"/>
    </source>
</evidence>
<dbReference type="EMBL" id="CAJNBJ010000017">
    <property type="protein sequence ID" value="CAE6769396.1"/>
    <property type="molecule type" value="Genomic_DNA"/>
</dbReference>
<dbReference type="PANTHER" id="PTHR42853">
    <property type="entry name" value="ACETYL-COENZYME A CARBOXYLASE CARBOXYL TRANSFERASE SUBUNIT ALPHA"/>
    <property type="match status" value="1"/>
</dbReference>
<dbReference type="EC" id="2.1.3.15" evidence="10"/>
<comment type="function">
    <text evidence="10">Component of the acetyl coenzyme A carboxylase (ACC) complex. First, biotin carboxylase catalyzes the carboxylation of biotin on its carrier protein (BCCP) and then the CO(2) group is transferred by the carboxyltransferase to acetyl-CoA to form malonyl-CoA.</text>
</comment>
<dbReference type="RefSeq" id="WP_213043056.1">
    <property type="nucleotide sequence ID" value="NZ_CAJNBJ010000017.1"/>
</dbReference>
<sequence length="322" mass="35689">MRDYLDFEKPIRELEEKIEKLASAESPKSGTQDEIRKLRTKLAQVEHQLYTNLTPWQRTQLARHPQRPTTLDYINELSREFLELHGDRNFGDDRAIIGGFARFNDRSVMIIGHQKGKTLKERMQRNFGMPNPEGYRKALRLMRLAEKFGRPIITLIDTPGAYPGIGAEERGQAEAIARNLFVMSRLSVPIISVVIGEGGSGGALALGVSDRILMLEHSVYSVISPEGCAAILYDDPAKVPDAAASLRMTAQDLVGLGIVDEVIPEPLGGAHREPRAMCDRVAKALANQLYALAELPTDQLIEQRDQKFRKIGVVGGLVPVAT</sequence>
<reference evidence="12 13" key="1">
    <citation type="submission" date="2021-02" db="EMBL/GenBank/DDBJ databases">
        <authorList>
            <person name="Han P."/>
        </authorList>
    </citation>
    <scope>NUCLEOTIDE SEQUENCE [LARGE SCALE GENOMIC DNA]</scope>
    <source>
        <strain evidence="12">Candidatus Nitrospira sp. ZN2</strain>
    </source>
</reference>
<evidence type="ECO:0000259" key="11">
    <source>
        <dbReference type="PROSITE" id="PS50989"/>
    </source>
</evidence>
<comment type="similarity">
    <text evidence="10">Belongs to the AccA family.</text>
</comment>
<accession>A0ABM8RSL2</accession>
<dbReference type="InterPro" id="IPR011763">
    <property type="entry name" value="COA_CT_C"/>
</dbReference>
<evidence type="ECO:0000256" key="7">
    <source>
        <dbReference type="ARBA" id="ARBA00023098"/>
    </source>
</evidence>
<protein>
    <recommendedName>
        <fullName evidence="10">Acetyl-coenzyme A carboxylase carboxyl transferase subunit alpha</fullName>
        <shortName evidence="10">ACCase subunit alpha</shortName>
        <shortName evidence="10">Acetyl-CoA carboxylase carboxyltransferase subunit alpha</shortName>
        <ecNumber evidence="10">2.1.3.15</ecNumber>
    </recommendedName>
</protein>
<comment type="caution">
    <text evidence="12">The sequence shown here is derived from an EMBL/GenBank/DDBJ whole genome shotgun (WGS) entry which is preliminary data.</text>
</comment>
<dbReference type="InterPro" id="IPR029045">
    <property type="entry name" value="ClpP/crotonase-like_dom_sf"/>
</dbReference>
<evidence type="ECO:0000256" key="4">
    <source>
        <dbReference type="ARBA" id="ARBA00022741"/>
    </source>
</evidence>
<dbReference type="HAMAP" id="MF_00823">
    <property type="entry name" value="AcetylCoA_CT_alpha"/>
    <property type="match status" value="1"/>
</dbReference>
<keyword evidence="3 10" id="KW-0808">Transferase</keyword>
<evidence type="ECO:0000256" key="5">
    <source>
        <dbReference type="ARBA" id="ARBA00022832"/>
    </source>
</evidence>
<keyword evidence="7 10" id="KW-0443">Lipid metabolism</keyword>
<dbReference type="Proteomes" id="UP000675880">
    <property type="component" value="Unassembled WGS sequence"/>
</dbReference>
<dbReference type="Pfam" id="PF03255">
    <property type="entry name" value="ACCA"/>
    <property type="match status" value="1"/>
</dbReference>
<dbReference type="NCBIfam" id="TIGR00513">
    <property type="entry name" value="accA"/>
    <property type="match status" value="1"/>
</dbReference>
<gene>
    <name evidence="10 12" type="primary">accA</name>
    <name evidence="12" type="ORF">NSPZN2_40201</name>
</gene>
<evidence type="ECO:0000256" key="10">
    <source>
        <dbReference type="HAMAP-Rule" id="MF_00823"/>
    </source>
</evidence>
<name>A0ABM8RSL2_9BACT</name>
<dbReference type="InterPro" id="IPR001095">
    <property type="entry name" value="Acetyl_CoA_COase_a_su"/>
</dbReference>
<dbReference type="PROSITE" id="PS50989">
    <property type="entry name" value="COA_CT_CTER"/>
    <property type="match status" value="1"/>
</dbReference>
<evidence type="ECO:0000256" key="1">
    <source>
        <dbReference type="ARBA" id="ARBA00004956"/>
    </source>
</evidence>
<organism evidence="12 13">
    <name type="scientific">Nitrospira defluvii</name>
    <dbReference type="NCBI Taxonomy" id="330214"/>
    <lineage>
        <taxon>Bacteria</taxon>
        <taxon>Pseudomonadati</taxon>
        <taxon>Nitrospirota</taxon>
        <taxon>Nitrospiria</taxon>
        <taxon>Nitrospirales</taxon>
        <taxon>Nitrospiraceae</taxon>
        <taxon>Nitrospira</taxon>
    </lineage>
</organism>
<proteinExistence type="inferred from homology"/>
<evidence type="ECO:0000256" key="2">
    <source>
        <dbReference type="ARBA" id="ARBA00022516"/>
    </source>
</evidence>
<keyword evidence="5 10" id="KW-0276">Fatty acid metabolism</keyword>
<evidence type="ECO:0000256" key="8">
    <source>
        <dbReference type="ARBA" id="ARBA00023160"/>
    </source>
</evidence>
<feature type="domain" description="CoA carboxyltransferase C-terminal" evidence="11">
    <location>
        <begin position="37"/>
        <end position="291"/>
    </location>
</feature>
<dbReference type="NCBIfam" id="NF004344">
    <property type="entry name" value="PRK05724.1"/>
    <property type="match status" value="1"/>
</dbReference>
<dbReference type="Gene3D" id="3.90.226.10">
    <property type="entry name" value="2-enoyl-CoA Hydratase, Chain A, domain 1"/>
    <property type="match status" value="1"/>
</dbReference>
<comment type="pathway">
    <text evidence="1 10">Lipid metabolism; malonyl-CoA biosynthesis; malonyl-CoA from acetyl-CoA: step 1/1.</text>
</comment>
<comment type="subcellular location">
    <subcellularLocation>
        <location evidence="10">Cytoplasm</location>
    </subcellularLocation>
</comment>
<dbReference type="PANTHER" id="PTHR42853:SF3">
    <property type="entry name" value="ACETYL-COENZYME A CARBOXYLASE CARBOXYL TRANSFERASE SUBUNIT ALPHA, CHLOROPLASTIC"/>
    <property type="match status" value="1"/>
</dbReference>